<evidence type="ECO:0000313" key="9">
    <source>
        <dbReference type="Proteomes" id="UP000314982"/>
    </source>
</evidence>
<dbReference type="GO" id="GO:0007015">
    <property type="term" value="P:actin filament organization"/>
    <property type="evidence" value="ECO:0007669"/>
    <property type="project" value="TreeGrafter"/>
</dbReference>
<dbReference type="GO" id="GO:0005737">
    <property type="term" value="C:cytoplasm"/>
    <property type="evidence" value="ECO:0007669"/>
    <property type="project" value="TreeGrafter"/>
</dbReference>
<proteinExistence type="inferred from homology"/>
<comment type="similarity">
    <text evidence="6">Belongs to the TRAFAC class myosin-kinesin ATPase superfamily. Myosin family.</text>
</comment>
<dbReference type="GO" id="GO:0051015">
    <property type="term" value="F:actin filament binding"/>
    <property type="evidence" value="ECO:0007669"/>
    <property type="project" value="TreeGrafter"/>
</dbReference>
<dbReference type="PANTHER" id="PTHR13140:SF865">
    <property type="entry name" value="MYOSIN IEB"/>
    <property type="match status" value="1"/>
</dbReference>
<dbReference type="GO" id="GO:0005886">
    <property type="term" value="C:plasma membrane"/>
    <property type="evidence" value="ECO:0007669"/>
    <property type="project" value="TreeGrafter"/>
</dbReference>
<dbReference type="InterPro" id="IPR036961">
    <property type="entry name" value="Kinesin_motor_dom_sf"/>
</dbReference>
<dbReference type="GO" id="GO:0006897">
    <property type="term" value="P:endocytosis"/>
    <property type="evidence" value="ECO:0007669"/>
    <property type="project" value="TreeGrafter"/>
</dbReference>
<keyword evidence="4" id="KW-0505">Motor protein</keyword>
<dbReference type="InterPro" id="IPR027417">
    <property type="entry name" value="P-loop_NTPase"/>
</dbReference>
<evidence type="ECO:0000256" key="1">
    <source>
        <dbReference type="ARBA" id="ARBA00022741"/>
    </source>
</evidence>
<evidence type="ECO:0000256" key="2">
    <source>
        <dbReference type="ARBA" id="ARBA00022840"/>
    </source>
</evidence>
<dbReference type="Gene3D" id="1.20.120.720">
    <property type="entry name" value="Myosin VI head, motor domain, U50 subdomain"/>
    <property type="match status" value="1"/>
</dbReference>
<dbReference type="STRING" id="62062.ENSHHUP00000023827"/>
<keyword evidence="5 6" id="KW-0009">Actin-binding</keyword>
<dbReference type="Proteomes" id="UP000314982">
    <property type="component" value="Unassembled WGS sequence"/>
</dbReference>
<dbReference type="Gene3D" id="1.20.58.530">
    <property type="match status" value="1"/>
</dbReference>
<dbReference type="GO" id="GO:0005524">
    <property type="term" value="F:ATP binding"/>
    <property type="evidence" value="ECO:0007669"/>
    <property type="project" value="UniProtKB-KW"/>
</dbReference>
<reference evidence="9" key="1">
    <citation type="submission" date="2018-06" db="EMBL/GenBank/DDBJ databases">
        <title>Genome assembly of Danube salmon.</title>
        <authorList>
            <person name="Macqueen D.J."/>
            <person name="Gundappa M.K."/>
        </authorList>
    </citation>
    <scope>NUCLEOTIDE SEQUENCE [LARGE SCALE GENOMIC DNA]</scope>
</reference>
<evidence type="ECO:0000256" key="4">
    <source>
        <dbReference type="ARBA" id="ARBA00023175"/>
    </source>
</evidence>
<dbReference type="AlphaFoldDB" id="A0A4W5LDA1"/>
<reference evidence="8" key="2">
    <citation type="submission" date="2025-08" db="UniProtKB">
        <authorList>
            <consortium name="Ensembl"/>
        </authorList>
    </citation>
    <scope>IDENTIFICATION</scope>
</reference>
<dbReference type="GO" id="GO:0016459">
    <property type="term" value="C:myosin complex"/>
    <property type="evidence" value="ECO:0007669"/>
    <property type="project" value="UniProtKB-KW"/>
</dbReference>
<accession>A0A4W5LDA1</accession>
<feature type="region of interest" description="Actin-binding" evidence="6">
    <location>
        <begin position="44"/>
        <end position="66"/>
    </location>
</feature>
<dbReference type="Pfam" id="PF00063">
    <property type="entry name" value="Myosin_head"/>
    <property type="match status" value="1"/>
</dbReference>
<sequence>PASLSPSVCLCLGSAFIKTLFPENLEAEKKGRPTTASSKIKKQANNLVQTLMKCTPHYIRCIKPNETKKPRDWEDTRAKHQVEYLGLRENIRVR</sequence>
<dbReference type="SUPFAM" id="SSF52540">
    <property type="entry name" value="P-loop containing nucleoside triphosphate hydrolases"/>
    <property type="match status" value="1"/>
</dbReference>
<dbReference type="InterPro" id="IPR001609">
    <property type="entry name" value="Myosin_head_motor_dom-like"/>
</dbReference>
<dbReference type="PROSITE" id="PS51456">
    <property type="entry name" value="MYOSIN_MOTOR"/>
    <property type="match status" value="1"/>
</dbReference>
<dbReference type="PANTHER" id="PTHR13140">
    <property type="entry name" value="MYOSIN"/>
    <property type="match status" value="1"/>
</dbReference>
<keyword evidence="2" id="KW-0067">ATP-binding</keyword>
<comment type="caution">
    <text evidence="6">Lacks conserved residue(s) required for the propagation of feature annotation.</text>
</comment>
<evidence type="ECO:0000256" key="6">
    <source>
        <dbReference type="PROSITE-ProRule" id="PRU00782"/>
    </source>
</evidence>
<evidence type="ECO:0000256" key="3">
    <source>
        <dbReference type="ARBA" id="ARBA00023123"/>
    </source>
</evidence>
<dbReference type="GeneTree" id="ENSGT00940000157461"/>
<keyword evidence="1" id="KW-0547">Nucleotide-binding</keyword>
<name>A0A4W5LDA1_9TELE</name>
<keyword evidence="3 6" id="KW-0518">Myosin</keyword>
<evidence type="ECO:0000259" key="7">
    <source>
        <dbReference type="PROSITE" id="PS51456"/>
    </source>
</evidence>
<keyword evidence="9" id="KW-1185">Reference proteome</keyword>
<dbReference type="GO" id="GO:0005902">
    <property type="term" value="C:microvillus"/>
    <property type="evidence" value="ECO:0007669"/>
    <property type="project" value="TreeGrafter"/>
</dbReference>
<dbReference type="Gene3D" id="3.40.850.10">
    <property type="entry name" value="Kinesin motor domain"/>
    <property type="match status" value="1"/>
</dbReference>
<dbReference type="GO" id="GO:0000146">
    <property type="term" value="F:microfilament motor activity"/>
    <property type="evidence" value="ECO:0007669"/>
    <property type="project" value="TreeGrafter"/>
</dbReference>
<dbReference type="Ensembl" id="ENSHHUT00000024723.1">
    <property type="protein sequence ID" value="ENSHHUP00000023827.1"/>
    <property type="gene ID" value="ENSHHUG00000014951.1"/>
</dbReference>
<protein>
    <recommendedName>
        <fullName evidence="7">Myosin motor domain-containing protein</fullName>
    </recommendedName>
</protein>
<feature type="domain" description="Myosin motor" evidence="7">
    <location>
        <begin position="1"/>
        <end position="94"/>
    </location>
</feature>
<reference evidence="8" key="3">
    <citation type="submission" date="2025-09" db="UniProtKB">
        <authorList>
            <consortium name="Ensembl"/>
        </authorList>
    </citation>
    <scope>IDENTIFICATION</scope>
</reference>
<evidence type="ECO:0000256" key="5">
    <source>
        <dbReference type="ARBA" id="ARBA00023203"/>
    </source>
</evidence>
<organism evidence="8 9">
    <name type="scientific">Hucho hucho</name>
    <name type="common">huchen</name>
    <dbReference type="NCBI Taxonomy" id="62062"/>
    <lineage>
        <taxon>Eukaryota</taxon>
        <taxon>Metazoa</taxon>
        <taxon>Chordata</taxon>
        <taxon>Craniata</taxon>
        <taxon>Vertebrata</taxon>
        <taxon>Euteleostomi</taxon>
        <taxon>Actinopterygii</taxon>
        <taxon>Neopterygii</taxon>
        <taxon>Teleostei</taxon>
        <taxon>Protacanthopterygii</taxon>
        <taxon>Salmoniformes</taxon>
        <taxon>Salmonidae</taxon>
        <taxon>Salmoninae</taxon>
        <taxon>Hucho</taxon>
    </lineage>
</organism>
<evidence type="ECO:0000313" key="8">
    <source>
        <dbReference type="Ensembl" id="ENSHHUP00000023827.1"/>
    </source>
</evidence>